<gene>
    <name evidence="1" type="ORF">LARI1_G005241</name>
</gene>
<evidence type="ECO:0000313" key="1">
    <source>
        <dbReference type="EMBL" id="TVY17614.1"/>
    </source>
</evidence>
<accession>A0A8T9BC74</accession>
<reference evidence="1 2" key="1">
    <citation type="submission" date="2018-05" db="EMBL/GenBank/DDBJ databases">
        <title>Whole genome sequencing for identification of molecular markers to develop diagnostic detection tools for the regulated plant pathogen Lachnellula willkommii.</title>
        <authorList>
            <person name="Giroux E."/>
            <person name="Bilodeau G."/>
        </authorList>
    </citation>
    <scope>NUCLEOTIDE SEQUENCE [LARGE SCALE GENOMIC DNA]</scope>
    <source>
        <strain evidence="1 2">CBS 203.66</strain>
    </source>
</reference>
<dbReference type="EMBL" id="QGMF01000238">
    <property type="protein sequence ID" value="TVY17614.1"/>
    <property type="molecule type" value="Genomic_DNA"/>
</dbReference>
<feature type="non-terminal residue" evidence="1">
    <location>
        <position position="1"/>
    </location>
</feature>
<proteinExistence type="predicted"/>
<sequence>VQLSFYDIDVKPGALRKALEKYTKKGKKYRQAHIGKISRRTRYFSPTRPISTLPLFELAGFYRRELDTDRRIFKKEKLLRASNSILLTRTRIYKSPEEFKERVREWEAIEYHEVESILKGNAMT</sequence>
<name>A0A8T9BC74_9HELO</name>
<comment type="caution">
    <text evidence="1">The sequence shown here is derived from an EMBL/GenBank/DDBJ whole genome shotgun (WGS) entry which is preliminary data.</text>
</comment>
<dbReference type="Proteomes" id="UP000469559">
    <property type="component" value="Unassembled WGS sequence"/>
</dbReference>
<organism evidence="1 2">
    <name type="scientific">Lachnellula arida</name>
    <dbReference type="NCBI Taxonomy" id="1316785"/>
    <lineage>
        <taxon>Eukaryota</taxon>
        <taxon>Fungi</taxon>
        <taxon>Dikarya</taxon>
        <taxon>Ascomycota</taxon>
        <taxon>Pezizomycotina</taxon>
        <taxon>Leotiomycetes</taxon>
        <taxon>Helotiales</taxon>
        <taxon>Lachnaceae</taxon>
        <taxon>Lachnellula</taxon>
    </lineage>
</organism>
<evidence type="ECO:0000313" key="2">
    <source>
        <dbReference type="Proteomes" id="UP000469559"/>
    </source>
</evidence>
<dbReference type="AlphaFoldDB" id="A0A8T9BC74"/>
<dbReference type="OrthoDB" id="3558968at2759"/>
<keyword evidence="2" id="KW-1185">Reference proteome</keyword>
<protein>
    <submittedName>
        <fullName evidence="1">Uncharacterized protein</fullName>
    </submittedName>
</protein>
<feature type="non-terminal residue" evidence="1">
    <location>
        <position position="124"/>
    </location>
</feature>